<dbReference type="Proteomes" id="UP000694402">
    <property type="component" value="Unassembled WGS sequence"/>
</dbReference>
<feature type="domain" description="PDZ" evidence="1">
    <location>
        <begin position="29"/>
        <end position="114"/>
    </location>
</feature>
<evidence type="ECO:0000259" key="1">
    <source>
        <dbReference type="PROSITE" id="PS50106"/>
    </source>
</evidence>
<dbReference type="SUPFAM" id="SSF50156">
    <property type="entry name" value="PDZ domain-like"/>
    <property type="match status" value="1"/>
</dbReference>
<dbReference type="GO" id="GO:0050930">
    <property type="term" value="P:induction of positive chemotaxis"/>
    <property type="evidence" value="ECO:0007669"/>
    <property type="project" value="InterPro"/>
</dbReference>
<reference evidence="2" key="2">
    <citation type="submission" date="2025-08" db="UniProtKB">
        <authorList>
            <consortium name="Ensembl"/>
        </authorList>
    </citation>
    <scope>IDENTIFICATION</scope>
</reference>
<reference evidence="2" key="3">
    <citation type="submission" date="2025-09" db="UniProtKB">
        <authorList>
            <consortium name="Ensembl"/>
        </authorList>
    </citation>
    <scope>IDENTIFICATION</scope>
</reference>
<dbReference type="GO" id="GO:0042609">
    <property type="term" value="F:CD4 receptor binding"/>
    <property type="evidence" value="ECO:0007669"/>
    <property type="project" value="TreeGrafter"/>
</dbReference>
<dbReference type="GeneTree" id="ENSGT00940000156178"/>
<dbReference type="PROSITE" id="PS50106">
    <property type="entry name" value="PDZ"/>
    <property type="match status" value="1"/>
</dbReference>
<dbReference type="GO" id="GO:0030595">
    <property type="term" value="P:leukocyte chemotaxis"/>
    <property type="evidence" value="ECO:0007669"/>
    <property type="project" value="TreeGrafter"/>
</dbReference>
<organism evidence="2 3">
    <name type="scientific">Oncorhynchus tshawytscha</name>
    <name type="common">Chinook salmon</name>
    <name type="synonym">Salmo tshawytscha</name>
    <dbReference type="NCBI Taxonomy" id="74940"/>
    <lineage>
        <taxon>Eukaryota</taxon>
        <taxon>Metazoa</taxon>
        <taxon>Chordata</taxon>
        <taxon>Craniata</taxon>
        <taxon>Vertebrata</taxon>
        <taxon>Euteleostomi</taxon>
        <taxon>Actinopterygii</taxon>
        <taxon>Neopterygii</taxon>
        <taxon>Teleostei</taxon>
        <taxon>Protacanthopterygii</taxon>
        <taxon>Salmoniformes</taxon>
        <taxon>Salmonidae</taxon>
        <taxon>Salmoninae</taxon>
        <taxon>Oncorhynchus</taxon>
    </lineage>
</organism>
<keyword evidence="3" id="KW-1185">Reference proteome</keyword>
<dbReference type="PANTHER" id="PTHR48484">
    <property type="entry name" value="PRO-INTERLEUKIN-16"/>
    <property type="match status" value="1"/>
</dbReference>
<dbReference type="SMART" id="SM00228">
    <property type="entry name" value="PDZ"/>
    <property type="match status" value="1"/>
</dbReference>
<dbReference type="InterPro" id="IPR036034">
    <property type="entry name" value="PDZ_sf"/>
</dbReference>
<dbReference type="InterPro" id="IPR001478">
    <property type="entry name" value="PDZ"/>
</dbReference>
<dbReference type="Gene3D" id="2.30.42.10">
    <property type="match status" value="1"/>
</dbReference>
<dbReference type="Pfam" id="PF00595">
    <property type="entry name" value="PDZ"/>
    <property type="match status" value="1"/>
</dbReference>
<proteinExistence type="predicted"/>
<dbReference type="PANTHER" id="PTHR48484:SF2">
    <property type="entry name" value="PRO-INTERLEUKIN-16"/>
    <property type="match status" value="1"/>
</dbReference>
<dbReference type="GO" id="GO:0005125">
    <property type="term" value="F:cytokine activity"/>
    <property type="evidence" value="ECO:0007669"/>
    <property type="project" value="InterPro"/>
</dbReference>
<sequence length="123" mass="12948">MRLAVVVVSKGREGGGGNKTDGSSKVVRQVHLLETGGGGVGFSLDGGKGSIHGDRPLVINRIFKGGAAEQSGLQSGDELLQVQSTSLQELSRFEAWNIVKALPEGHITLVIRRRKEDEAEGSA</sequence>
<reference evidence="3" key="1">
    <citation type="journal article" date="2018" name="PLoS ONE">
        <title>Chinook salmon (Oncorhynchus tshawytscha) genome and transcriptome.</title>
        <authorList>
            <person name="Christensen K.A."/>
            <person name="Leong J.S."/>
            <person name="Sakhrani D."/>
            <person name="Biagi C.A."/>
            <person name="Minkley D.R."/>
            <person name="Withler R.E."/>
            <person name="Rondeau E.B."/>
            <person name="Koop B.F."/>
            <person name="Devlin R.H."/>
        </authorList>
    </citation>
    <scope>NUCLEOTIDE SEQUENCE [LARGE SCALE GENOMIC DNA]</scope>
</reference>
<name>A0AAZ3SBM5_ONCTS</name>
<evidence type="ECO:0000313" key="2">
    <source>
        <dbReference type="Ensembl" id="ENSOTSP00005150550.1"/>
    </source>
</evidence>
<evidence type="ECO:0000313" key="3">
    <source>
        <dbReference type="Proteomes" id="UP000694402"/>
    </source>
</evidence>
<dbReference type="Ensembl" id="ENSOTST00005153982.1">
    <property type="protein sequence ID" value="ENSOTSP00005150550.1"/>
    <property type="gene ID" value="ENSOTSG00005071719.1"/>
</dbReference>
<dbReference type="InterPro" id="IPR055287">
    <property type="entry name" value="IL-16-like"/>
</dbReference>
<accession>A0AAZ3SBM5</accession>
<protein>
    <recommendedName>
        <fullName evidence="1">PDZ domain-containing protein</fullName>
    </recommendedName>
</protein>
<dbReference type="AlphaFoldDB" id="A0AAZ3SBM5"/>
<dbReference type="FunFam" id="2.30.42.10:FF:000147">
    <property type="entry name" value="Pro-interleukin-16"/>
    <property type="match status" value="1"/>
</dbReference>